<reference evidence="4 5" key="1">
    <citation type="submission" date="2024-06" db="EMBL/GenBank/DDBJ databases">
        <title>Complete genome of Phlyctema vagabunda strain 19-DSS-EL-015.</title>
        <authorList>
            <person name="Fiorenzani C."/>
        </authorList>
    </citation>
    <scope>NUCLEOTIDE SEQUENCE [LARGE SCALE GENOMIC DNA]</scope>
    <source>
        <strain evidence="4 5">19-DSS-EL-015</strain>
    </source>
</reference>
<dbReference type="Proteomes" id="UP001629113">
    <property type="component" value="Unassembled WGS sequence"/>
</dbReference>
<organism evidence="4 5">
    <name type="scientific">Phlyctema vagabunda</name>
    <dbReference type="NCBI Taxonomy" id="108571"/>
    <lineage>
        <taxon>Eukaryota</taxon>
        <taxon>Fungi</taxon>
        <taxon>Dikarya</taxon>
        <taxon>Ascomycota</taxon>
        <taxon>Pezizomycotina</taxon>
        <taxon>Leotiomycetes</taxon>
        <taxon>Helotiales</taxon>
        <taxon>Dermateaceae</taxon>
        <taxon>Phlyctema</taxon>
    </lineage>
</organism>
<sequence>MLPQQGHQFLRPPARTPLRPRQNARPQPAQASSTSSSSPKAEPPRPSYPIPIPPQKLNQAVELYRKFLLAELLNESPPRSQSKKGRSTASQAETAVSVSTNGELVDFGIMSLGDNSGSLTAYDGKTVKVNKRSALSPKARAKAELIRFLGACVVCRTRRVQCPFDHHDIAHLDEVYQRQSSGSPSRSQHQGSQSSNTSCDSSGTVAPESQTMMRNSQTDTLFGIGESLHYTITDTSMSELDAQPSIAEPSQRPSVRTAEIERPGPLFDEYLTRVENSDFKPYGALMNGENIFIGVFCHVVEENGKRIGFFQCQHPGCSSRFDATDKLQEHFAQEHFAYSRLDPNRVYTCVHCNARLLPQAKPSEAICTFCGLTGSKLWIVGSFLGGLYQQQDPPDWQPVGQMAPSGSDTRSYASSDSGGGAFLQPGGPMLNENQIHGNVTTHHGFDYAYPTNTYPEPSTGDYQYGNHQYGSQFTGTQFAQASPMGSVHVSISTSDQGRSSEISILKKRIAFLLALLLIVFLGHSSFDWFILRGLTKMPRPISQPSQEDFPILGFMSLLFSSAAFWTIKHVATRARRRRIRHSVCSLEIRPSCDPSIQTQRSMCPRYAIPLFTPAKRVPCSTTTTFAYSHGTV</sequence>
<feature type="compositionally biased region" description="Polar residues" evidence="1">
    <location>
        <begin position="196"/>
        <end position="212"/>
    </location>
</feature>
<feature type="compositionally biased region" description="Low complexity" evidence="1">
    <location>
        <begin position="177"/>
        <end position="195"/>
    </location>
</feature>
<feature type="transmembrane region" description="Helical" evidence="2">
    <location>
        <begin position="509"/>
        <end position="531"/>
    </location>
</feature>
<gene>
    <name evidence="4" type="ORF">PVAG01_09087</name>
</gene>
<dbReference type="InterPro" id="IPR013087">
    <property type="entry name" value="Znf_C2H2_type"/>
</dbReference>
<feature type="region of interest" description="Disordered" evidence="1">
    <location>
        <begin position="1"/>
        <end position="54"/>
    </location>
</feature>
<feature type="compositionally biased region" description="Low complexity" evidence="1">
    <location>
        <begin position="10"/>
        <end position="40"/>
    </location>
</feature>
<comment type="caution">
    <text evidence="4">The sequence shown here is derived from an EMBL/GenBank/DDBJ whole genome shotgun (WGS) entry which is preliminary data.</text>
</comment>
<feature type="region of interest" description="Disordered" evidence="1">
    <location>
        <begin position="76"/>
        <end position="96"/>
    </location>
</feature>
<evidence type="ECO:0000313" key="5">
    <source>
        <dbReference type="Proteomes" id="UP001629113"/>
    </source>
</evidence>
<evidence type="ECO:0000256" key="1">
    <source>
        <dbReference type="SAM" id="MobiDB-lite"/>
    </source>
</evidence>
<feature type="region of interest" description="Disordered" evidence="1">
    <location>
        <begin position="397"/>
        <end position="418"/>
    </location>
</feature>
<dbReference type="EMBL" id="JBFCZG010000008">
    <property type="protein sequence ID" value="KAL3418866.1"/>
    <property type="molecule type" value="Genomic_DNA"/>
</dbReference>
<feature type="region of interest" description="Disordered" evidence="1">
    <location>
        <begin position="176"/>
        <end position="212"/>
    </location>
</feature>
<accession>A0ABR4P6Y7</accession>
<keyword evidence="2" id="KW-1133">Transmembrane helix</keyword>
<keyword evidence="5" id="KW-1185">Reference proteome</keyword>
<evidence type="ECO:0000256" key="2">
    <source>
        <dbReference type="SAM" id="Phobius"/>
    </source>
</evidence>
<proteinExistence type="predicted"/>
<dbReference type="PROSITE" id="PS00028">
    <property type="entry name" value="ZINC_FINGER_C2H2_1"/>
    <property type="match status" value="1"/>
</dbReference>
<keyword evidence="2" id="KW-0472">Membrane</keyword>
<feature type="domain" description="C2H2-type" evidence="3">
    <location>
        <begin position="312"/>
        <end position="335"/>
    </location>
</feature>
<evidence type="ECO:0000259" key="3">
    <source>
        <dbReference type="PROSITE" id="PS00028"/>
    </source>
</evidence>
<name>A0ABR4P6Y7_9HELO</name>
<feature type="region of interest" description="Disordered" evidence="1">
    <location>
        <begin position="240"/>
        <end position="261"/>
    </location>
</feature>
<keyword evidence="2" id="KW-0812">Transmembrane</keyword>
<protein>
    <recommendedName>
        <fullName evidence="3">C2H2-type domain-containing protein</fullName>
    </recommendedName>
</protein>
<feature type="compositionally biased region" description="Pro residues" evidence="1">
    <location>
        <begin position="44"/>
        <end position="54"/>
    </location>
</feature>
<evidence type="ECO:0000313" key="4">
    <source>
        <dbReference type="EMBL" id="KAL3418866.1"/>
    </source>
</evidence>
<feature type="compositionally biased region" description="Polar residues" evidence="1">
    <location>
        <begin position="87"/>
        <end position="96"/>
    </location>
</feature>
<feature type="compositionally biased region" description="Polar residues" evidence="1">
    <location>
        <begin position="404"/>
        <end position="416"/>
    </location>
</feature>
<feature type="transmembrane region" description="Helical" evidence="2">
    <location>
        <begin position="551"/>
        <end position="571"/>
    </location>
</feature>